<proteinExistence type="predicted"/>
<dbReference type="EMBL" id="CAUYUJ010021106">
    <property type="protein sequence ID" value="CAK0902736.1"/>
    <property type="molecule type" value="Genomic_DNA"/>
</dbReference>
<feature type="transmembrane region" description="Helical" evidence="2">
    <location>
        <begin position="522"/>
        <end position="541"/>
    </location>
</feature>
<reference evidence="3" key="1">
    <citation type="submission" date="2023-10" db="EMBL/GenBank/DDBJ databases">
        <authorList>
            <person name="Chen Y."/>
            <person name="Shah S."/>
            <person name="Dougan E. K."/>
            <person name="Thang M."/>
            <person name="Chan C."/>
        </authorList>
    </citation>
    <scope>NUCLEOTIDE SEQUENCE [LARGE SCALE GENOMIC DNA]</scope>
</reference>
<protein>
    <recommendedName>
        <fullName evidence="5">Chitin synthase</fullName>
    </recommendedName>
</protein>
<name>A0ABN9XWW3_9DINO</name>
<sequence>MAGRGSRTSGWTTARPCGGRRSGSRAGARKVPSAGLELSAGLGASGCASPAAASAPPTCASACCGVLPRGASSRRSPTSRPSPAERSPARPLPRTSWLSSSGEYDWGRSGVSVADVNRSDIEAIRRTIIQFEINANYPLRPCKCFTNLQCIWVQRVLAISVFFMFCFFIVAVYPLLFGALLTLPVASYFHVFYSGALRAQICSPPFSCSDADCDDAFVSPASWPFLPLDVSIDEERSLYVVVGIVVLSMIGIHISEALSLFREGSLSGGKSWQRSLKHFVRGFDSMMKRVLALMVLRKAVMTTILFSQMVNYGEVGQIAQVALGQMGQKLKPPPEVPQGWSLDFDLGNFSFLTGLDKMELRGGVNVIKFDSWYTCANYTMSRWQANNMLKVKNRSTLEISDHPGTPDVGVHRLDDTCGDCNFVPLTAVFNLSLDDGSPHEQPACCPGGHRYFWHDLAYGAYYWGNAGRIGEAWSGEGPLNSSRANFYSAWFQSCRSQYEAMCFIPPQTVGGSYITGCCSADFTLLLVGVGISLLMVGCFLYRRRLRRAIASTFLIDASVCPNVGPKPGQEARWRIVFGPAVAVYFIGSIVQWRTLGPLTASPSAAGEGQTLVARVLPFTHVSGEVLFGILMVLTIALFPFLGYIRRVSNKYYRSCLVNSYYHGGKDVLLSECAEVPLCPNLLFGSTLLLHRSEYDQKSSFGTFCISSRLIGGPRTRYVKTPAELSLAQAMACSAAAVDAAALTNFDSWTSRFWMSIFNFSQGDWLRVHSQRPGSRCSRTKDALPFAIAFTTVLILVTTTDVAQTRGFCDLGFTCMIVAVCLGSMCFAATFFMPLSSWLVRTLQPSPLVRMLQMVCVLTPVMDKEPPPYMYLGDGGLLENSGCLELLFRQVPLIIVMEAGDDPEMQMSVFKKLLARVQTERICSFFVEENPRQSVWEAIDAYQRDSSRTFFSVGILYTAATPRGRPRPQGPGGPGASSGSRTARAGRGAQASHQRGPG</sequence>
<comment type="caution">
    <text evidence="3">The sequence shown here is derived from an EMBL/GenBank/DDBJ whole genome shotgun (WGS) entry which is preliminary data.</text>
</comment>
<feature type="region of interest" description="Disordered" evidence="1">
    <location>
        <begin position="1"/>
        <end position="33"/>
    </location>
</feature>
<keyword evidence="2" id="KW-0812">Transmembrane</keyword>
<feature type="transmembrane region" description="Helical" evidence="2">
    <location>
        <begin position="156"/>
        <end position="183"/>
    </location>
</feature>
<evidence type="ECO:0000313" key="4">
    <source>
        <dbReference type="Proteomes" id="UP001189429"/>
    </source>
</evidence>
<keyword evidence="2" id="KW-1133">Transmembrane helix</keyword>
<keyword evidence="4" id="KW-1185">Reference proteome</keyword>
<evidence type="ECO:0000256" key="1">
    <source>
        <dbReference type="SAM" id="MobiDB-lite"/>
    </source>
</evidence>
<accession>A0ABN9XWW3</accession>
<feature type="region of interest" description="Disordered" evidence="1">
    <location>
        <begin position="70"/>
        <end position="96"/>
    </location>
</feature>
<dbReference type="Proteomes" id="UP001189429">
    <property type="component" value="Unassembled WGS sequence"/>
</dbReference>
<feature type="compositionally biased region" description="Low complexity" evidence="1">
    <location>
        <begin position="976"/>
        <end position="991"/>
    </location>
</feature>
<feature type="transmembrane region" description="Helical" evidence="2">
    <location>
        <begin position="625"/>
        <end position="644"/>
    </location>
</feature>
<gene>
    <name evidence="3" type="ORF">PCOR1329_LOCUS79242</name>
</gene>
<evidence type="ECO:0000256" key="2">
    <source>
        <dbReference type="SAM" id="Phobius"/>
    </source>
</evidence>
<keyword evidence="2" id="KW-0472">Membrane</keyword>
<evidence type="ECO:0000313" key="3">
    <source>
        <dbReference type="EMBL" id="CAK0902736.1"/>
    </source>
</evidence>
<evidence type="ECO:0008006" key="5">
    <source>
        <dbReference type="Google" id="ProtNLM"/>
    </source>
</evidence>
<feature type="transmembrane region" description="Helical" evidence="2">
    <location>
        <begin position="810"/>
        <end position="832"/>
    </location>
</feature>
<feature type="region of interest" description="Disordered" evidence="1">
    <location>
        <begin position="959"/>
        <end position="997"/>
    </location>
</feature>
<feature type="compositionally biased region" description="Polar residues" evidence="1">
    <location>
        <begin position="1"/>
        <end position="12"/>
    </location>
</feature>
<organism evidence="3 4">
    <name type="scientific">Prorocentrum cordatum</name>
    <dbReference type="NCBI Taxonomy" id="2364126"/>
    <lineage>
        <taxon>Eukaryota</taxon>
        <taxon>Sar</taxon>
        <taxon>Alveolata</taxon>
        <taxon>Dinophyceae</taxon>
        <taxon>Prorocentrales</taxon>
        <taxon>Prorocentraceae</taxon>
        <taxon>Prorocentrum</taxon>
    </lineage>
</organism>
<feature type="compositionally biased region" description="Low complexity" evidence="1">
    <location>
        <begin position="70"/>
        <end position="86"/>
    </location>
</feature>
<feature type="transmembrane region" description="Helical" evidence="2">
    <location>
        <begin position="575"/>
        <end position="592"/>
    </location>
</feature>